<gene>
    <name evidence="2" type="ORF">K7432_010263</name>
</gene>
<protein>
    <submittedName>
        <fullName evidence="2">Uncharacterized protein</fullName>
    </submittedName>
</protein>
<name>A0ABR2VVX2_9FUNG</name>
<evidence type="ECO:0000313" key="3">
    <source>
        <dbReference type="Proteomes" id="UP001479436"/>
    </source>
</evidence>
<accession>A0ABR2VVX2</accession>
<reference evidence="2 3" key="1">
    <citation type="submission" date="2023-04" db="EMBL/GenBank/DDBJ databases">
        <title>Genome of Basidiobolus ranarum AG-B5.</title>
        <authorList>
            <person name="Stajich J.E."/>
            <person name="Carter-House D."/>
            <person name="Gryganskyi A."/>
        </authorList>
    </citation>
    <scope>NUCLEOTIDE SEQUENCE [LARGE SCALE GENOMIC DNA]</scope>
    <source>
        <strain evidence="2 3">AG-B5</strain>
    </source>
</reference>
<evidence type="ECO:0000313" key="2">
    <source>
        <dbReference type="EMBL" id="KAK9704308.1"/>
    </source>
</evidence>
<sequence>MPRSQKSSTPIHPETCPEPTIKPSIKRKLSSMFTNIITMDTSSTSAVDSTPPELSEAKISNKISQRLRSFTRFFVKSFQSKRVKSPSMSTNDNATQSTSFSTHTTIRKYTLKRTTQTHIHSSISVTSPKQIQYTYNISMRKLRKLKRRPLVQVLLIHQTMSKTKIDLQRDASNFSRSKSSTLPLLVASSKTPQHNCKQDDNVPLGLLHQDIRQHNAPIIKC</sequence>
<proteinExistence type="predicted"/>
<organism evidence="2 3">
    <name type="scientific">Basidiobolus ranarum</name>
    <dbReference type="NCBI Taxonomy" id="34480"/>
    <lineage>
        <taxon>Eukaryota</taxon>
        <taxon>Fungi</taxon>
        <taxon>Fungi incertae sedis</taxon>
        <taxon>Zoopagomycota</taxon>
        <taxon>Entomophthoromycotina</taxon>
        <taxon>Basidiobolomycetes</taxon>
        <taxon>Basidiobolales</taxon>
        <taxon>Basidiobolaceae</taxon>
        <taxon>Basidiobolus</taxon>
    </lineage>
</organism>
<dbReference type="EMBL" id="JASJQH010007569">
    <property type="protein sequence ID" value="KAK9704308.1"/>
    <property type="molecule type" value="Genomic_DNA"/>
</dbReference>
<feature type="compositionally biased region" description="Polar residues" evidence="1">
    <location>
        <begin position="1"/>
        <end position="10"/>
    </location>
</feature>
<dbReference type="Proteomes" id="UP001479436">
    <property type="component" value="Unassembled WGS sequence"/>
</dbReference>
<comment type="caution">
    <text evidence="2">The sequence shown here is derived from an EMBL/GenBank/DDBJ whole genome shotgun (WGS) entry which is preliminary data.</text>
</comment>
<evidence type="ECO:0000256" key="1">
    <source>
        <dbReference type="SAM" id="MobiDB-lite"/>
    </source>
</evidence>
<feature type="region of interest" description="Disordered" evidence="1">
    <location>
        <begin position="1"/>
        <end position="22"/>
    </location>
</feature>
<keyword evidence="3" id="KW-1185">Reference proteome</keyword>